<evidence type="ECO:0000313" key="2">
    <source>
        <dbReference type="EMBL" id="KFZ31553.1"/>
    </source>
</evidence>
<dbReference type="AlphaFoldDB" id="A0A094L9N5"/>
<protein>
    <submittedName>
        <fullName evidence="2">Membrane protein</fullName>
    </submittedName>
</protein>
<sequence>MANIISAIIFALLVAAGTLGVTSLAMYVLHRNPDDRDAQQRQRIEYAFFGIAAIVVMLLMWYAL</sequence>
<dbReference type="eggNOG" id="ENOG5031IC8">
    <property type="taxonomic scope" value="Bacteria"/>
</dbReference>
<dbReference type="Proteomes" id="UP000054363">
    <property type="component" value="Unassembled WGS sequence"/>
</dbReference>
<keyword evidence="1" id="KW-0812">Transmembrane</keyword>
<dbReference type="EMBL" id="JPER01000001">
    <property type="protein sequence ID" value="KFZ31553.1"/>
    <property type="molecule type" value="Genomic_DNA"/>
</dbReference>
<organism evidence="2 3">
    <name type="scientific">Pseudidiomarina salinarum</name>
    <dbReference type="NCBI Taxonomy" id="435908"/>
    <lineage>
        <taxon>Bacteria</taxon>
        <taxon>Pseudomonadati</taxon>
        <taxon>Pseudomonadota</taxon>
        <taxon>Gammaproteobacteria</taxon>
        <taxon>Alteromonadales</taxon>
        <taxon>Idiomarinaceae</taxon>
        <taxon>Pseudidiomarina</taxon>
    </lineage>
</organism>
<keyword evidence="3" id="KW-1185">Reference proteome</keyword>
<reference evidence="2 3" key="1">
    <citation type="submission" date="2014-06" db="EMBL/GenBank/DDBJ databases">
        <title>The draft genome sequence of Idiomarina salinarum ISL-52.</title>
        <authorList>
            <person name="Du J."/>
            <person name="Shao Z."/>
        </authorList>
    </citation>
    <scope>NUCLEOTIDE SEQUENCE [LARGE SCALE GENOMIC DNA]</scope>
    <source>
        <strain evidence="2 3">ISL-52</strain>
    </source>
</reference>
<name>A0A094L9N5_9GAMM</name>
<feature type="transmembrane region" description="Helical" evidence="1">
    <location>
        <begin position="44"/>
        <end position="63"/>
    </location>
</feature>
<proteinExistence type="predicted"/>
<evidence type="ECO:0000313" key="3">
    <source>
        <dbReference type="Proteomes" id="UP000054363"/>
    </source>
</evidence>
<keyword evidence="1" id="KW-0472">Membrane</keyword>
<dbReference type="STRING" id="435908.IDSA_02260"/>
<dbReference type="OrthoDB" id="6388369at2"/>
<gene>
    <name evidence="2" type="ORF">IDSA_02260</name>
</gene>
<evidence type="ECO:0000256" key="1">
    <source>
        <dbReference type="SAM" id="Phobius"/>
    </source>
</evidence>
<accession>A0A094L9N5</accession>
<dbReference type="RefSeq" id="WP_034773888.1">
    <property type="nucleotide sequence ID" value="NZ_JPER01000001.1"/>
</dbReference>
<comment type="caution">
    <text evidence="2">The sequence shown here is derived from an EMBL/GenBank/DDBJ whole genome shotgun (WGS) entry which is preliminary data.</text>
</comment>
<keyword evidence="1" id="KW-1133">Transmembrane helix</keyword>